<evidence type="ECO:0000313" key="2">
    <source>
        <dbReference type="EMBL" id="KAK2903273.1"/>
    </source>
</evidence>
<dbReference type="Proteomes" id="UP001187343">
    <property type="component" value="Unassembled WGS sequence"/>
</dbReference>
<protein>
    <submittedName>
        <fullName evidence="2">Uncharacterized protein</fullName>
    </submittedName>
</protein>
<sequence length="132" mass="14236">MSLKPLVDFEISDSEAEYVSSNPAVHRSSRLQSKDSPWASWPSEKIFTALDAVSIPFNREMPQKDLLLLALNTLGCPSGVPTEDLLTPASSVPPKSGGKRTAKSSPKAFRRLAPSANQESMPCPSLGEIILN</sequence>
<name>A0AA88Q0U1_9TELE</name>
<dbReference type="EMBL" id="JAUYZG010000007">
    <property type="protein sequence ID" value="KAK2903273.1"/>
    <property type="molecule type" value="Genomic_DNA"/>
</dbReference>
<dbReference type="AlphaFoldDB" id="A0AA88Q0U1"/>
<gene>
    <name evidence="2" type="ORF">Q8A67_007986</name>
</gene>
<evidence type="ECO:0000256" key="1">
    <source>
        <dbReference type="SAM" id="MobiDB-lite"/>
    </source>
</evidence>
<feature type="region of interest" description="Disordered" evidence="1">
    <location>
        <begin position="80"/>
        <end position="132"/>
    </location>
</feature>
<accession>A0AA88Q0U1</accession>
<feature type="region of interest" description="Disordered" evidence="1">
    <location>
        <begin position="18"/>
        <end position="38"/>
    </location>
</feature>
<evidence type="ECO:0000313" key="3">
    <source>
        <dbReference type="Proteomes" id="UP001187343"/>
    </source>
</evidence>
<comment type="caution">
    <text evidence="2">The sequence shown here is derived from an EMBL/GenBank/DDBJ whole genome shotgun (WGS) entry which is preliminary data.</text>
</comment>
<organism evidence="2 3">
    <name type="scientific">Cirrhinus molitorella</name>
    <name type="common">mud carp</name>
    <dbReference type="NCBI Taxonomy" id="172907"/>
    <lineage>
        <taxon>Eukaryota</taxon>
        <taxon>Metazoa</taxon>
        <taxon>Chordata</taxon>
        <taxon>Craniata</taxon>
        <taxon>Vertebrata</taxon>
        <taxon>Euteleostomi</taxon>
        <taxon>Actinopterygii</taxon>
        <taxon>Neopterygii</taxon>
        <taxon>Teleostei</taxon>
        <taxon>Ostariophysi</taxon>
        <taxon>Cypriniformes</taxon>
        <taxon>Cyprinidae</taxon>
        <taxon>Labeoninae</taxon>
        <taxon>Labeonini</taxon>
        <taxon>Cirrhinus</taxon>
    </lineage>
</organism>
<reference evidence="2" key="1">
    <citation type="submission" date="2023-08" db="EMBL/GenBank/DDBJ databases">
        <title>Chromosome-level Genome Assembly of mud carp (Cirrhinus molitorella).</title>
        <authorList>
            <person name="Liu H."/>
        </authorList>
    </citation>
    <scope>NUCLEOTIDE SEQUENCE</scope>
    <source>
        <strain evidence="2">Prfri</strain>
        <tissue evidence="2">Muscle</tissue>
    </source>
</reference>
<keyword evidence="3" id="KW-1185">Reference proteome</keyword>
<proteinExistence type="predicted"/>